<dbReference type="GO" id="GO:0031177">
    <property type="term" value="F:phosphopantetheine binding"/>
    <property type="evidence" value="ECO:0007669"/>
    <property type="project" value="TreeGrafter"/>
</dbReference>
<dbReference type="InterPro" id="IPR036736">
    <property type="entry name" value="ACP-like_sf"/>
</dbReference>
<gene>
    <name evidence="2" type="ORF">E7811_11015</name>
</gene>
<evidence type="ECO:0000259" key="1">
    <source>
        <dbReference type="PROSITE" id="PS50075"/>
    </source>
</evidence>
<dbReference type="InterPro" id="IPR001242">
    <property type="entry name" value="Condensation_dom"/>
</dbReference>
<comment type="caution">
    <text evidence="2">The sequence shown here is derived from an EMBL/GenBank/DDBJ whole genome shotgun (WGS) entry which is preliminary data.</text>
</comment>
<dbReference type="PROSITE" id="PS50075">
    <property type="entry name" value="CARRIER"/>
    <property type="match status" value="1"/>
</dbReference>
<organism evidence="2 3">
    <name type="scientific">Aliigemmobacter aestuarii</name>
    <dbReference type="NCBI Taxonomy" id="1445661"/>
    <lineage>
        <taxon>Bacteria</taxon>
        <taxon>Pseudomonadati</taxon>
        <taxon>Pseudomonadota</taxon>
        <taxon>Alphaproteobacteria</taxon>
        <taxon>Rhodobacterales</taxon>
        <taxon>Paracoccaceae</taxon>
        <taxon>Aliigemmobacter</taxon>
    </lineage>
</organism>
<dbReference type="OrthoDB" id="9778690at2"/>
<dbReference type="GO" id="GO:0005737">
    <property type="term" value="C:cytoplasm"/>
    <property type="evidence" value="ECO:0007669"/>
    <property type="project" value="TreeGrafter"/>
</dbReference>
<evidence type="ECO:0000313" key="2">
    <source>
        <dbReference type="EMBL" id="THD83781.1"/>
    </source>
</evidence>
<dbReference type="SUPFAM" id="SSF53474">
    <property type="entry name" value="alpha/beta-Hydrolases"/>
    <property type="match status" value="1"/>
</dbReference>
<dbReference type="Gene3D" id="3.30.559.30">
    <property type="entry name" value="Nonribosomal peptide synthetase, condensation domain"/>
    <property type="match status" value="1"/>
</dbReference>
<dbReference type="AlphaFoldDB" id="A0A4S3MQV2"/>
<dbReference type="SUPFAM" id="SSF52777">
    <property type="entry name" value="CoA-dependent acyltransferases"/>
    <property type="match status" value="2"/>
</dbReference>
<keyword evidence="3" id="KW-1185">Reference proteome</keyword>
<reference evidence="2 3" key="1">
    <citation type="submission" date="2019-04" db="EMBL/GenBank/DDBJ databases">
        <title>Draft genome sequence of Gemmobacter aestuarii sp. nov.</title>
        <authorList>
            <person name="Hameed A."/>
            <person name="Lin S.-Y."/>
            <person name="Shahina M."/>
            <person name="Lai W.-A."/>
            <person name="Young C.-C."/>
        </authorList>
    </citation>
    <scope>NUCLEOTIDE SEQUENCE [LARGE SCALE GENOMIC DNA]</scope>
    <source>
        <strain evidence="2 3">CC-PW-75</strain>
    </source>
</reference>
<dbReference type="GO" id="GO:0043041">
    <property type="term" value="P:amino acid activation for nonribosomal peptide biosynthetic process"/>
    <property type="evidence" value="ECO:0007669"/>
    <property type="project" value="TreeGrafter"/>
</dbReference>
<protein>
    <recommendedName>
        <fullName evidence="1">Carrier domain-containing protein</fullName>
    </recommendedName>
</protein>
<dbReference type="Proteomes" id="UP000309450">
    <property type="component" value="Unassembled WGS sequence"/>
</dbReference>
<dbReference type="Pfam" id="PF00975">
    <property type="entry name" value="Thioesterase"/>
    <property type="match status" value="1"/>
</dbReference>
<dbReference type="GO" id="GO:0044550">
    <property type="term" value="P:secondary metabolite biosynthetic process"/>
    <property type="evidence" value="ECO:0007669"/>
    <property type="project" value="TreeGrafter"/>
</dbReference>
<dbReference type="Gene3D" id="3.30.559.10">
    <property type="entry name" value="Chloramphenicol acetyltransferase-like domain"/>
    <property type="match status" value="1"/>
</dbReference>
<evidence type="ECO:0000313" key="3">
    <source>
        <dbReference type="Proteomes" id="UP000309450"/>
    </source>
</evidence>
<dbReference type="Pfam" id="PF00550">
    <property type="entry name" value="PP-binding"/>
    <property type="match status" value="1"/>
</dbReference>
<dbReference type="PANTHER" id="PTHR45527">
    <property type="entry name" value="NONRIBOSOMAL PEPTIDE SYNTHETASE"/>
    <property type="match status" value="1"/>
</dbReference>
<sequence length="827" mass="91113">MKAVKPEQVLATFPASVTQARCWVMDQIQPGNRGLNLAIRWEARGNLPGDVAEAAFQEIVNRHEILRTRFVERDGEPMQEVVDHVDFKLNRVDIRNIPEADQEDRIRAIARDHADEPFNLSRPCLFRVAMVQMSRDRAALLISVHNSVFDGFSIRVLGHEFGTIASALIEGRPHGLPELPLQYGDYAMWFRDYEAAGALAEDEEYWLRQLRDMAYFEVPSDHPRSVAKPETRSIARDLPADFDARMTEAARRLDVSFFALGTAATSAALERASGRGDVSFAIQVAGRNDVDLEPLIGIFTNPIVLRFNIDPGQTLSSHALATRALVNDAIAHQNLPFDRLVQKLNPKRDPLRIPVVSIMFNLQRAFLQELDYGPFELVSVQSHSPGTLYDLHLAILGRKSGWRIVIDYNANLFQAATVERIADAMVDLLTQAIDAPDKPISAVAPILRAPVAEPAPAPSEAQPAVKEDAGALPRLARIWSDLLALPTDAVDGNFFDLGGYSVLSLRMLAKVGETFGYRPSLYEFLADPTLRGMADLIGRNTETAPAPATEPPARPMWGLIELRPGAPAGPVLLSVNQTFLYQSIGQGIGAEATVANIAIPDREALAAEAAAGFDAAMEQAADLVVRRYGGRPLILTGLCVDGRLALRLAQALEARDNPVASVAMIDTWAPGAVQEFSALRRWLDKLTVRARRLGYFLKMRMQGRIGWADLLKQYSLGQRLLRLSGKAGERPDLDAMIDATVTQFVGQTRAYAFRPYSGEVVLFVTEAQGIVPRDGVLGWGSLLSADTAVHRIRGWHGESVLRSGFDRVTRVLDDKLKRLSRGRTQDG</sequence>
<dbReference type="RefSeq" id="WP_136394674.1">
    <property type="nucleotide sequence ID" value="NZ_SSND01000002.1"/>
</dbReference>
<dbReference type="Gene3D" id="1.10.1200.10">
    <property type="entry name" value="ACP-like"/>
    <property type="match status" value="1"/>
</dbReference>
<dbReference type="InterPro" id="IPR029058">
    <property type="entry name" value="AB_hydrolase_fold"/>
</dbReference>
<dbReference type="Gene3D" id="3.40.50.1820">
    <property type="entry name" value="alpha/beta hydrolase"/>
    <property type="match status" value="1"/>
</dbReference>
<dbReference type="GO" id="GO:0003824">
    <property type="term" value="F:catalytic activity"/>
    <property type="evidence" value="ECO:0007669"/>
    <property type="project" value="InterPro"/>
</dbReference>
<proteinExistence type="predicted"/>
<dbReference type="SUPFAM" id="SSF47336">
    <property type="entry name" value="ACP-like"/>
    <property type="match status" value="1"/>
</dbReference>
<dbReference type="InterPro" id="IPR009081">
    <property type="entry name" value="PP-bd_ACP"/>
</dbReference>
<feature type="domain" description="Carrier" evidence="1">
    <location>
        <begin position="466"/>
        <end position="541"/>
    </location>
</feature>
<dbReference type="PANTHER" id="PTHR45527:SF1">
    <property type="entry name" value="FATTY ACID SYNTHASE"/>
    <property type="match status" value="1"/>
</dbReference>
<accession>A0A4S3MQV2</accession>
<dbReference type="Pfam" id="PF00668">
    <property type="entry name" value="Condensation"/>
    <property type="match status" value="1"/>
</dbReference>
<dbReference type="EMBL" id="SSND01000002">
    <property type="protein sequence ID" value="THD83781.1"/>
    <property type="molecule type" value="Genomic_DNA"/>
</dbReference>
<dbReference type="CDD" id="cd19531">
    <property type="entry name" value="LCL_NRPS-like"/>
    <property type="match status" value="1"/>
</dbReference>
<dbReference type="InterPro" id="IPR001031">
    <property type="entry name" value="Thioesterase"/>
</dbReference>
<name>A0A4S3MQV2_9RHOB</name>
<dbReference type="InterPro" id="IPR023213">
    <property type="entry name" value="CAT-like_dom_sf"/>
</dbReference>